<dbReference type="InterPro" id="IPR002818">
    <property type="entry name" value="DJ-1/PfpI"/>
</dbReference>
<proteinExistence type="predicted"/>
<dbReference type="SUPFAM" id="SSF52317">
    <property type="entry name" value="Class I glutamine amidotransferase-like"/>
    <property type="match status" value="1"/>
</dbReference>
<comment type="caution">
    <text evidence="2">The sequence shown here is derived from an EMBL/GenBank/DDBJ whole genome shotgun (WGS) entry which is preliminary data.</text>
</comment>
<accession>A0ABT9UY80</accession>
<organism evidence="2 3">
    <name type="scientific">Eubacterium multiforme</name>
    <dbReference type="NCBI Taxonomy" id="83339"/>
    <lineage>
        <taxon>Bacteria</taxon>
        <taxon>Bacillati</taxon>
        <taxon>Bacillota</taxon>
        <taxon>Clostridia</taxon>
        <taxon>Eubacteriales</taxon>
        <taxon>Eubacteriaceae</taxon>
        <taxon>Eubacterium</taxon>
    </lineage>
</organism>
<dbReference type="Pfam" id="PF01965">
    <property type="entry name" value="DJ-1_PfpI"/>
    <property type="match status" value="1"/>
</dbReference>
<dbReference type="PANTHER" id="PTHR48094">
    <property type="entry name" value="PROTEIN/NUCLEIC ACID DEGLYCASE DJ-1-RELATED"/>
    <property type="match status" value="1"/>
</dbReference>
<name>A0ABT9UY80_9FIRM</name>
<keyword evidence="2" id="KW-0326">Glycosidase</keyword>
<sequence length="172" mass="18742">MKKKILFIIPPERFNEDELNQPKNILIDGGLDVIVSSTITGEITGDYNGKAISTVVFSSVDINEYHAIAIIGGSGTIDYLWNNETLIKYLKDAHKNNIIITGICAGSVVVAETGLLSGRIGTCYPVDIMKNKLKENDVIYLDKKVVKHDDIITSNGPIGAKDFGNALLSLFD</sequence>
<evidence type="ECO:0000313" key="2">
    <source>
        <dbReference type="EMBL" id="MDQ0151282.1"/>
    </source>
</evidence>
<dbReference type="PANTHER" id="PTHR48094:SF12">
    <property type="entry name" value="PARKINSON DISEASE PROTEIN 7 HOMOLOG"/>
    <property type="match status" value="1"/>
</dbReference>
<dbReference type="GO" id="GO:0008233">
    <property type="term" value="F:peptidase activity"/>
    <property type="evidence" value="ECO:0007669"/>
    <property type="project" value="UniProtKB-KW"/>
</dbReference>
<dbReference type="GO" id="GO:0016798">
    <property type="term" value="F:hydrolase activity, acting on glycosyl bonds"/>
    <property type="evidence" value="ECO:0007669"/>
    <property type="project" value="UniProtKB-KW"/>
</dbReference>
<gene>
    <name evidence="2" type="ORF">J2S18_003265</name>
</gene>
<keyword evidence="2" id="KW-0378">Hydrolase</keyword>
<reference evidence="2 3" key="1">
    <citation type="submission" date="2023-07" db="EMBL/GenBank/DDBJ databases">
        <title>Genomic Encyclopedia of Type Strains, Phase IV (KMG-IV): sequencing the most valuable type-strain genomes for metagenomic binning, comparative biology and taxonomic classification.</title>
        <authorList>
            <person name="Goeker M."/>
        </authorList>
    </citation>
    <scope>NUCLEOTIDE SEQUENCE [LARGE SCALE GENOMIC DNA]</scope>
    <source>
        <strain evidence="2 3">DSM 20694</strain>
    </source>
</reference>
<evidence type="ECO:0000259" key="1">
    <source>
        <dbReference type="Pfam" id="PF01965"/>
    </source>
</evidence>
<dbReference type="EC" id="3.2.-.-" evidence="2"/>
<dbReference type="Gene3D" id="3.40.50.880">
    <property type="match status" value="1"/>
</dbReference>
<keyword evidence="3" id="KW-1185">Reference proteome</keyword>
<protein>
    <submittedName>
        <fullName evidence="2">Protease I</fullName>
        <ecNumber evidence="2">3.2.-.-</ecNumber>
    </submittedName>
</protein>
<dbReference type="GO" id="GO:0006508">
    <property type="term" value="P:proteolysis"/>
    <property type="evidence" value="ECO:0007669"/>
    <property type="project" value="UniProtKB-KW"/>
</dbReference>
<dbReference type="Proteomes" id="UP001228504">
    <property type="component" value="Unassembled WGS sequence"/>
</dbReference>
<feature type="domain" description="DJ-1/PfpI" evidence="1">
    <location>
        <begin position="3"/>
        <end position="169"/>
    </location>
</feature>
<dbReference type="RefSeq" id="WP_307488364.1">
    <property type="nucleotide sequence ID" value="NZ_JAUSUF010000023.1"/>
</dbReference>
<keyword evidence="2" id="KW-0645">Protease</keyword>
<dbReference type="InterPro" id="IPR050325">
    <property type="entry name" value="Prot/Nucl_acid_deglycase"/>
</dbReference>
<dbReference type="EMBL" id="JAUSUF010000023">
    <property type="protein sequence ID" value="MDQ0151282.1"/>
    <property type="molecule type" value="Genomic_DNA"/>
</dbReference>
<dbReference type="InterPro" id="IPR029062">
    <property type="entry name" value="Class_I_gatase-like"/>
</dbReference>
<evidence type="ECO:0000313" key="3">
    <source>
        <dbReference type="Proteomes" id="UP001228504"/>
    </source>
</evidence>